<feature type="region of interest" description="Disordered" evidence="2">
    <location>
        <begin position="35"/>
        <end position="62"/>
    </location>
</feature>
<dbReference type="GO" id="GO:0006402">
    <property type="term" value="P:mRNA catabolic process"/>
    <property type="evidence" value="ECO:0007669"/>
    <property type="project" value="InterPro"/>
</dbReference>
<dbReference type="AlphaFoldDB" id="A0A2K3MN09"/>
<dbReference type="Proteomes" id="UP000236291">
    <property type="component" value="Unassembled WGS sequence"/>
</dbReference>
<evidence type="ECO:0000313" key="5">
    <source>
        <dbReference type="Proteomes" id="UP000236291"/>
    </source>
</evidence>
<feature type="non-terminal residue" evidence="3">
    <location>
        <position position="243"/>
    </location>
</feature>
<dbReference type="GO" id="GO:0032451">
    <property type="term" value="F:demethylase activity"/>
    <property type="evidence" value="ECO:0007669"/>
    <property type="project" value="InterPro"/>
</dbReference>
<name>A0A2K3MN09_TRIPR</name>
<sequence>TITNHQSDGILKTSVNSQGSLSSAECKAVGVNAESASKSGENGSLSMQNQHKNENGSTTGKTFISNEMVDGKMVNVVEGLKLYENLLDSTEVSKLVSLANDLRVAGRKGQLQGSQTYVASKRPMRGHGREMIQLGVPVADAPPDVDNMTASFKDKNFESIPSLFQDIVERMAASKVMTVKPDACIVDFYNEGDHSTPNSWPSWFGRPIYTLFLTECDMTFGRTIVSEHHGDFRGNVKLSLVPG</sequence>
<comment type="similarity">
    <text evidence="1">Belongs to the alkB family.</text>
</comment>
<proteinExistence type="inferred from homology"/>
<dbReference type="SUPFAM" id="SSF51197">
    <property type="entry name" value="Clavaminate synthase-like"/>
    <property type="match status" value="1"/>
</dbReference>
<comment type="caution">
    <text evidence="3">The sequence shown here is derived from an EMBL/GenBank/DDBJ whole genome shotgun (WGS) entry which is preliminary data.</text>
</comment>
<protein>
    <submittedName>
        <fullName evidence="3">Hydroxyproline-rich glycoprotein</fullName>
    </submittedName>
</protein>
<evidence type="ECO:0000256" key="2">
    <source>
        <dbReference type="SAM" id="MobiDB-lite"/>
    </source>
</evidence>
<dbReference type="PANTHER" id="PTHR31447:SF0">
    <property type="entry name" value="HYDROXYPROLINE-RICH GLYCOPROTEIN FAMILY PROTEIN"/>
    <property type="match status" value="1"/>
</dbReference>
<gene>
    <name evidence="3" type="ORF">L195_g015241</name>
    <name evidence="4" type="ORF">L195_g015435</name>
</gene>
<dbReference type="EMBL" id="ASHM01010284">
    <property type="protein sequence ID" value="PNX92109.1"/>
    <property type="molecule type" value="Genomic_DNA"/>
</dbReference>
<dbReference type="InterPro" id="IPR037151">
    <property type="entry name" value="AlkB-like_sf"/>
</dbReference>
<dbReference type="GO" id="GO:0003729">
    <property type="term" value="F:mRNA binding"/>
    <property type="evidence" value="ECO:0007669"/>
    <property type="project" value="InterPro"/>
</dbReference>
<organism evidence="3 5">
    <name type="scientific">Trifolium pratense</name>
    <name type="common">Red clover</name>
    <dbReference type="NCBI Taxonomy" id="57577"/>
    <lineage>
        <taxon>Eukaryota</taxon>
        <taxon>Viridiplantae</taxon>
        <taxon>Streptophyta</taxon>
        <taxon>Embryophyta</taxon>
        <taxon>Tracheophyta</taxon>
        <taxon>Spermatophyta</taxon>
        <taxon>Magnoliopsida</taxon>
        <taxon>eudicotyledons</taxon>
        <taxon>Gunneridae</taxon>
        <taxon>Pentapetalae</taxon>
        <taxon>rosids</taxon>
        <taxon>fabids</taxon>
        <taxon>Fabales</taxon>
        <taxon>Fabaceae</taxon>
        <taxon>Papilionoideae</taxon>
        <taxon>50 kb inversion clade</taxon>
        <taxon>NPAAA clade</taxon>
        <taxon>Hologalegina</taxon>
        <taxon>IRL clade</taxon>
        <taxon>Trifolieae</taxon>
        <taxon>Trifolium</taxon>
    </lineage>
</organism>
<dbReference type="InterPro" id="IPR044842">
    <property type="entry name" value="ALKBH9B/ALKBH10B-like"/>
</dbReference>
<reference evidence="3 5" key="1">
    <citation type="journal article" date="2014" name="Am. J. Bot.">
        <title>Genome assembly and annotation for red clover (Trifolium pratense; Fabaceae).</title>
        <authorList>
            <person name="Istvanek J."/>
            <person name="Jaros M."/>
            <person name="Krenek A."/>
            <person name="Repkova J."/>
        </authorList>
    </citation>
    <scope>NUCLEOTIDE SEQUENCE [LARGE SCALE GENOMIC DNA]</scope>
    <source>
        <strain evidence="5">cv. Tatra</strain>
        <tissue evidence="3">Young leaves</tissue>
    </source>
</reference>
<evidence type="ECO:0000313" key="4">
    <source>
        <dbReference type="EMBL" id="PNX92301.1"/>
    </source>
</evidence>
<evidence type="ECO:0000313" key="3">
    <source>
        <dbReference type="EMBL" id="PNX92109.1"/>
    </source>
</evidence>
<dbReference type="ExpressionAtlas" id="A0A2K3MN09">
    <property type="expression patterns" value="baseline"/>
</dbReference>
<dbReference type="EMBL" id="ASHM01010464">
    <property type="protein sequence ID" value="PNX92301.1"/>
    <property type="molecule type" value="Genomic_DNA"/>
</dbReference>
<dbReference type="STRING" id="57577.A0A2K3MN09"/>
<evidence type="ECO:0000256" key="1">
    <source>
        <dbReference type="ARBA" id="ARBA00007879"/>
    </source>
</evidence>
<reference evidence="3 5" key="2">
    <citation type="journal article" date="2017" name="Front. Plant Sci.">
        <title>Gene Classification and Mining of Molecular Markers Useful in Red Clover (Trifolium pratense) Breeding.</title>
        <authorList>
            <person name="Istvanek J."/>
            <person name="Dluhosova J."/>
            <person name="Dluhos P."/>
            <person name="Patkova L."/>
            <person name="Nedelnik J."/>
            <person name="Repkova J."/>
        </authorList>
    </citation>
    <scope>NUCLEOTIDE SEQUENCE [LARGE SCALE GENOMIC DNA]</scope>
    <source>
        <strain evidence="5">cv. Tatra</strain>
        <tissue evidence="3">Young leaves</tissue>
    </source>
</reference>
<accession>A0A2K3MN09</accession>
<feature type="non-terminal residue" evidence="3">
    <location>
        <position position="1"/>
    </location>
</feature>
<dbReference type="PANTHER" id="PTHR31447">
    <property type="entry name" value="HYDROXYPROLINE-RICH GLYCOPROTEIN FAMILY PROTEIN-RELATED"/>
    <property type="match status" value="1"/>
</dbReference>
<dbReference type="Gene3D" id="2.60.120.590">
    <property type="entry name" value="Alpha-ketoglutarate-dependent dioxygenase AlkB-like"/>
    <property type="match status" value="1"/>
</dbReference>